<reference evidence="1" key="1">
    <citation type="journal article" date="2021" name="PeerJ">
        <title>Extensive microbial diversity within the chicken gut microbiome revealed by metagenomics and culture.</title>
        <authorList>
            <person name="Gilroy R."/>
            <person name="Ravi A."/>
            <person name="Getino M."/>
            <person name="Pursley I."/>
            <person name="Horton D.L."/>
            <person name="Alikhan N.F."/>
            <person name="Baker D."/>
            <person name="Gharbi K."/>
            <person name="Hall N."/>
            <person name="Watson M."/>
            <person name="Adriaenssens E.M."/>
            <person name="Foster-Nyarko E."/>
            <person name="Jarju S."/>
            <person name="Secka A."/>
            <person name="Antonio M."/>
            <person name="Oren A."/>
            <person name="Chaudhuri R.R."/>
            <person name="La Ragione R."/>
            <person name="Hildebrand F."/>
            <person name="Pallen M.J."/>
        </authorList>
    </citation>
    <scope>NUCLEOTIDE SEQUENCE</scope>
    <source>
        <strain evidence="1">CHK121-7720</strain>
    </source>
</reference>
<dbReference type="PANTHER" id="PTHR36452">
    <property type="entry name" value="CHROMOSOME 12, WHOLE GENOME SHOTGUN SEQUENCE"/>
    <property type="match status" value="1"/>
</dbReference>
<accession>A0A921MTR6</accession>
<evidence type="ECO:0000313" key="1">
    <source>
        <dbReference type="EMBL" id="HJG89911.1"/>
    </source>
</evidence>
<dbReference type="NCBIfam" id="TIGR02453">
    <property type="entry name" value="TIGR02453 family protein"/>
    <property type="match status" value="1"/>
</dbReference>
<evidence type="ECO:0000313" key="2">
    <source>
        <dbReference type="Proteomes" id="UP000757103"/>
    </source>
</evidence>
<sequence length="222" mass="26736">MMKEILTYLSQLRENNNREWFQTHKEEYDRLRPLFIEKVQQLIDRISRFDHEIAGLDAKSCLYRIYRDIRFSPDKTPYKSYMSAYIAKGGRKSLRAGYYFHLEPGGSMLSGGVWCPEPKLLKALRQAVYDNYDEFQEIVGNRRFRALYHDWEGETLKIVPRPFPRDCEQAEWLKRKDYVVVNHKPDSFFDDPDWVEKTAREFQIMKPLNDFFNYTIDEVYDL</sequence>
<dbReference type="EMBL" id="DYUD01000027">
    <property type="protein sequence ID" value="HJG89911.1"/>
    <property type="molecule type" value="Genomic_DNA"/>
</dbReference>
<proteinExistence type="predicted"/>
<comment type="caution">
    <text evidence="1">The sequence shown here is derived from an EMBL/GenBank/DDBJ whole genome shotgun (WGS) entry which is preliminary data.</text>
</comment>
<gene>
    <name evidence="1" type="ORF">K8U91_10640</name>
</gene>
<reference evidence="1" key="2">
    <citation type="submission" date="2021-09" db="EMBL/GenBank/DDBJ databases">
        <authorList>
            <person name="Gilroy R."/>
        </authorList>
    </citation>
    <scope>NUCLEOTIDE SEQUENCE</scope>
    <source>
        <strain evidence="1">CHK121-7720</strain>
    </source>
</reference>
<dbReference type="RefSeq" id="WP_273306986.1">
    <property type="nucleotide sequence ID" value="NZ_DYUD01000027.1"/>
</dbReference>
<dbReference type="InterPro" id="IPR012808">
    <property type="entry name" value="CHP02453"/>
</dbReference>
<name>A0A921MTR6_9BACT</name>
<dbReference type="Pfam" id="PF09365">
    <property type="entry name" value="DUF2461"/>
    <property type="match status" value="1"/>
</dbReference>
<dbReference type="PANTHER" id="PTHR36452:SF1">
    <property type="entry name" value="DUF2461 DOMAIN-CONTAINING PROTEIN"/>
    <property type="match status" value="1"/>
</dbReference>
<dbReference type="PIRSF" id="PIRSF028451">
    <property type="entry name" value="UCP028451"/>
    <property type="match status" value="1"/>
</dbReference>
<organism evidence="1 2">
    <name type="scientific">Barnesiella viscericola</name>
    <dbReference type="NCBI Taxonomy" id="397865"/>
    <lineage>
        <taxon>Bacteria</taxon>
        <taxon>Pseudomonadati</taxon>
        <taxon>Bacteroidota</taxon>
        <taxon>Bacteroidia</taxon>
        <taxon>Bacteroidales</taxon>
        <taxon>Barnesiellaceae</taxon>
        <taxon>Barnesiella</taxon>
    </lineage>
</organism>
<dbReference type="AlphaFoldDB" id="A0A921MTR6"/>
<dbReference type="Proteomes" id="UP000757103">
    <property type="component" value="Unassembled WGS sequence"/>
</dbReference>
<dbReference type="InterPro" id="IPR015996">
    <property type="entry name" value="UCP028451"/>
</dbReference>
<protein>
    <submittedName>
        <fullName evidence="1">DUF2461 domain-containing protein</fullName>
    </submittedName>
</protein>